<accession>A0A3G4ZWV8</accession>
<name>A0A3G4ZWV8_9VIRU</name>
<dbReference type="InterPro" id="IPR050663">
    <property type="entry name" value="Ankyrin-SOCS_Box"/>
</dbReference>
<dbReference type="SMART" id="SM00248">
    <property type="entry name" value="ANK"/>
    <property type="match status" value="3"/>
</dbReference>
<dbReference type="InterPro" id="IPR036770">
    <property type="entry name" value="Ankyrin_rpt-contain_sf"/>
</dbReference>
<evidence type="ECO:0000256" key="1">
    <source>
        <dbReference type="ARBA" id="ARBA00022737"/>
    </source>
</evidence>
<keyword evidence="1" id="KW-0677">Repeat</keyword>
<dbReference type="Gene3D" id="1.25.40.20">
    <property type="entry name" value="Ankyrin repeat-containing domain"/>
    <property type="match status" value="1"/>
</dbReference>
<dbReference type="SUPFAM" id="SSF48403">
    <property type="entry name" value="Ankyrin repeat"/>
    <property type="match status" value="1"/>
</dbReference>
<evidence type="ECO:0000256" key="2">
    <source>
        <dbReference type="ARBA" id="ARBA00023043"/>
    </source>
</evidence>
<dbReference type="PANTHER" id="PTHR24193:SF121">
    <property type="entry name" value="ADA2A-CONTAINING COMPLEX COMPONENT 3, ISOFORM D"/>
    <property type="match status" value="1"/>
</dbReference>
<evidence type="ECO:0000313" key="3">
    <source>
        <dbReference type="EMBL" id="AYV79387.1"/>
    </source>
</evidence>
<keyword evidence="2" id="KW-0040">ANK repeat</keyword>
<dbReference type="Pfam" id="PF12796">
    <property type="entry name" value="Ank_2"/>
    <property type="match status" value="1"/>
</dbReference>
<sequence>MDAYNKAIKFIDMVEANYEPECLEFIEKNTDFHDIQVPLYGSCGYKTTSLIRASYLNRKNIVQKLISYGTDINGKNSNGETALVMACDFNNVDIINILLDNKADVMIKSDTSKTSALMGAFTNNNVNVAKRLIDHGADIMELINVASIDRTKPDITTHIRERYKQEIVITMNDQSVDNMMANCFRTTYVSGLVDIIGEFII</sequence>
<dbReference type="EMBL" id="MK072142">
    <property type="protein sequence ID" value="AYV79387.1"/>
    <property type="molecule type" value="Genomic_DNA"/>
</dbReference>
<organism evidence="3">
    <name type="scientific">Faunusvirus sp</name>
    <dbReference type="NCBI Taxonomy" id="2487766"/>
    <lineage>
        <taxon>Viruses</taxon>
        <taxon>Varidnaviria</taxon>
        <taxon>Bamfordvirae</taxon>
        <taxon>Nucleocytoviricota</taxon>
        <taxon>Megaviricetes</taxon>
        <taxon>Imitervirales</taxon>
        <taxon>Mimiviridae</taxon>
    </lineage>
</organism>
<reference evidence="3" key="1">
    <citation type="submission" date="2018-10" db="EMBL/GenBank/DDBJ databases">
        <title>Hidden diversity of soil giant viruses.</title>
        <authorList>
            <person name="Schulz F."/>
            <person name="Alteio L."/>
            <person name="Goudeau D."/>
            <person name="Ryan E.M."/>
            <person name="Malmstrom R.R."/>
            <person name="Blanchard J."/>
            <person name="Woyke T."/>
        </authorList>
    </citation>
    <scope>NUCLEOTIDE SEQUENCE</scope>
    <source>
        <strain evidence="3">FNV1</strain>
    </source>
</reference>
<dbReference type="InterPro" id="IPR002110">
    <property type="entry name" value="Ankyrin_rpt"/>
</dbReference>
<proteinExistence type="predicted"/>
<protein>
    <submittedName>
        <fullName evidence="3">Uncharacterized protein</fullName>
    </submittedName>
</protein>
<dbReference type="PROSITE" id="PS50297">
    <property type="entry name" value="ANK_REP_REGION"/>
    <property type="match status" value="1"/>
</dbReference>
<dbReference type="PANTHER" id="PTHR24193">
    <property type="entry name" value="ANKYRIN REPEAT PROTEIN"/>
    <property type="match status" value="1"/>
</dbReference>
<dbReference type="GO" id="GO:0000976">
    <property type="term" value="F:transcription cis-regulatory region binding"/>
    <property type="evidence" value="ECO:0007669"/>
    <property type="project" value="TreeGrafter"/>
</dbReference>
<dbReference type="GO" id="GO:0045944">
    <property type="term" value="P:positive regulation of transcription by RNA polymerase II"/>
    <property type="evidence" value="ECO:0007669"/>
    <property type="project" value="TreeGrafter"/>
</dbReference>
<dbReference type="PROSITE" id="PS50088">
    <property type="entry name" value="ANK_REPEAT"/>
    <property type="match status" value="1"/>
</dbReference>
<gene>
    <name evidence="3" type="ORF">Faunusvirus11_26</name>
</gene>